<feature type="domain" description="Methyl-accepting transducer" evidence="4">
    <location>
        <begin position="210"/>
        <end position="415"/>
    </location>
</feature>
<sequence length="428" mass="48072">MFRKKRISSPINLLNRPDVHFDIKDKLRLIQLQLIDFTEKDLANLKQMESYFAPHIPEAVKNFYDSLMANEELIDIINKHSSRNRLEQTLIIHIGDWFAGVLNEGYIEKRKKIAKMHVHIQLKTKCYLGACYQLQNSLVEKIQLAQLPIEKQIEFVASLNKIINYEQQLVVEAYDKYAEEQAREKEDRIKRAIKETLGSIVTNLEYQSTETTTSVEELIGTTKDVEIEVAKGVEISQRTIEKAENGKRIIQTLTGHSQEIYDKTKSMSGLIIKLNQSSQEILNVVKIVKDIATKTNLLALNSAIEAARAGEYGKGFAVVAEEVRNLAEQTKSSVEQIDSLVGDSNIAQQEVVKSIVDVQRLATIGLNESDQTSTSLASISSMIREAAVESENVGKDIKDLTVAVESIGAASIQILESTKLLDETIQKI</sequence>
<dbReference type="InterPro" id="IPR044398">
    <property type="entry name" value="Globin-sensor_dom"/>
</dbReference>
<gene>
    <name evidence="5" type="ORF">SAMN05421670_3490</name>
</gene>
<evidence type="ECO:0000256" key="3">
    <source>
        <dbReference type="PROSITE-ProRule" id="PRU00284"/>
    </source>
</evidence>
<comment type="similarity">
    <text evidence="2">Belongs to the methyl-accepting chemotaxis (MCP) protein family.</text>
</comment>
<keyword evidence="6" id="KW-1185">Reference proteome</keyword>
<accession>A0A1I6AMY8</accession>
<dbReference type="GO" id="GO:0016020">
    <property type="term" value="C:membrane"/>
    <property type="evidence" value="ECO:0007669"/>
    <property type="project" value="InterPro"/>
</dbReference>
<dbReference type="InterPro" id="IPR004090">
    <property type="entry name" value="Chemotax_Me-accpt_rcpt"/>
</dbReference>
<dbReference type="PANTHER" id="PTHR32089">
    <property type="entry name" value="METHYL-ACCEPTING CHEMOTAXIS PROTEIN MCPB"/>
    <property type="match status" value="1"/>
</dbReference>
<dbReference type="GO" id="GO:0020037">
    <property type="term" value="F:heme binding"/>
    <property type="evidence" value="ECO:0007669"/>
    <property type="project" value="InterPro"/>
</dbReference>
<dbReference type="InterPro" id="IPR039379">
    <property type="entry name" value="Protoglobin_sensor_dom"/>
</dbReference>
<evidence type="ECO:0000256" key="2">
    <source>
        <dbReference type="ARBA" id="ARBA00029447"/>
    </source>
</evidence>
<dbReference type="GO" id="GO:0004888">
    <property type="term" value="F:transmembrane signaling receptor activity"/>
    <property type="evidence" value="ECO:0007669"/>
    <property type="project" value="InterPro"/>
</dbReference>
<dbReference type="AlphaFoldDB" id="A0A1I6AMY8"/>
<reference evidence="6" key="1">
    <citation type="submission" date="2016-10" db="EMBL/GenBank/DDBJ databases">
        <authorList>
            <person name="Varghese N."/>
            <person name="Submissions S."/>
        </authorList>
    </citation>
    <scope>NUCLEOTIDE SEQUENCE [LARGE SCALE GENOMIC DNA]</scope>
    <source>
        <strain evidence="6">DSM 11706</strain>
    </source>
</reference>
<dbReference type="Gene3D" id="1.10.287.950">
    <property type="entry name" value="Methyl-accepting chemotaxis protein"/>
    <property type="match status" value="1"/>
</dbReference>
<proteinExistence type="inferred from homology"/>
<name>A0A1I6AMY8_9BACI</name>
<dbReference type="Proteomes" id="UP000198734">
    <property type="component" value="Unassembled WGS sequence"/>
</dbReference>
<dbReference type="GO" id="GO:0019825">
    <property type="term" value="F:oxygen binding"/>
    <property type="evidence" value="ECO:0007669"/>
    <property type="project" value="InterPro"/>
</dbReference>
<dbReference type="SUPFAM" id="SSF46458">
    <property type="entry name" value="Globin-like"/>
    <property type="match status" value="1"/>
</dbReference>
<dbReference type="Pfam" id="PF11563">
    <property type="entry name" value="Protoglobin"/>
    <property type="match status" value="1"/>
</dbReference>
<keyword evidence="1 3" id="KW-0807">Transducer</keyword>
<dbReference type="SUPFAM" id="SSF58104">
    <property type="entry name" value="Methyl-accepting chemotaxis protein (MCP) signaling domain"/>
    <property type="match status" value="1"/>
</dbReference>
<dbReference type="EMBL" id="FOXU01000008">
    <property type="protein sequence ID" value="SFQ70022.1"/>
    <property type="molecule type" value="Genomic_DNA"/>
</dbReference>
<evidence type="ECO:0000256" key="1">
    <source>
        <dbReference type="ARBA" id="ARBA00023224"/>
    </source>
</evidence>
<dbReference type="SMART" id="SM00283">
    <property type="entry name" value="MA"/>
    <property type="match status" value="1"/>
</dbReference>
<protein>
    <submittedName>
        <fullName evidence="5">Heam-based aerotactic trancducer</fullName>
    </submittedName>
</protein>
<dbReference type="GO" id="GO:0006935">
    <property type="term" value="P:chemotaxis"/>
    <property type="evidence" value="ECO:0007669"/>
    <property type="project" value="InterPro"/>
</dbReference>
<dbReference type="InterPro" id="IPR009050">
    <property type="entry name" value="Globin-like_sf"/>
</dbReference>
<dbReference type="InterPro" id="IPR012292">
    <property type="entry name" value="Globin/Proto"/>
</dbReference>
<evidence type="ECO:0000313" key="5">
    <source>
        <dbReference type="EMBL" id="SFQ70022.1"/>
    </source>
</evidence>
<dbReference type="CDD" id="cd01068">
    <property type="entry name" value="globin_sensor"/>
    <property type="match status" value="1"/>
</dbReference>
<dbReference type="InterPro" id="IPR004089">
    <property type="entry name" value="MCPsignal_dom"/>
</dbReference>
<organism evidence="5 6">
    <name type="scientific">Psychrobacillus psychrotolerans</name>
    <dbReference type="NCBI Taxonomy" id="126156"/>
    <lineage>
        <taxon>Bacteria</taxon>
        <taxon>Bacillati</taxon>
        <taxon>Bacillota</taxon>
        <taxon>Bacilli</taxon>
        <taxon>Bacillales</taxon>
        <taxon>Bacillaceae</taxon>
        <taxon>Psychrobacillus</taxon>
    </lineage>
</organism>
<dbReference type="PANTHER" id="PTHR32089:SF112">
    <property type="entry name" value="LYSOZYME-LIKE PROTEIN-RELATED"/>
    <property type="match status" value="1"/>
</dbReference>
<dbReference type="RefSeq" id="WP_175496312.1">
    <property type="nucleotide sequence ID" value="NZ_FOXU01000008.1"/>
</dbReference>
<dbReference type="PRINTS" id="PR00260">
    <property type="entry name" value="CHEMTRNSDUCR"/>
</dbReference>
<dbReference type="Pfam" id="PF00015">
    <property type="entry name" value="MCPsignal"/>
    <property type="match status" value="1"/>
</dbReference>
<evidence type="ECO:0000259" key="4">
    <source>
        <dbReference type="PROSITE" id="PS50111"/>
    </source>
</evidence>
<dbReference type="GO" id="GO:0007165">
    <property type="term" value="P:signal transduction"/>
    <property type="evidence" value="ECO:0007669"/>
    <property type="project" value="UniProtKB-KW"/>
</dbReference>
<dbReference type="STRING" id="126156.SAMN05421670_3490"/>
<dbReference type="PROSITE" id="PS50111">
    <property type="entry name" value="CHEMOTAXIS_TRANSDUC_2"/>
    <property type="match status" value="1"/>
</dbReference>
<dbReference type="Gene3D" id="1.10.490.10">
    <property type="entry name" value="Globins"/>
    <property type="match status" value="1"/>
</dbReference>
<evidence type="ECO:0000313" key="6">
    <source>
        <dbReference type="Proteomes" id="UP000198734"/>
    </source>
</evidence>